<evidence type="ECO:0000259" key="7">
    <source>
        <dbReference type="PROSITE" id="PS50173"/>
    </source>
</evidence>
<dbReference type="EMBL" id="CP023198">
    <property type="protein sequence ID" value="AUE18577.1"/>
    <property type="molecule type" value="Genomic_DNA"/>
</dbReference>
<evidence type="ECO:0000256" key="4">
    <source>
        <dbReference type="ARBA" id="ARBA00023204"/>
    </source>
</evidence>
<accession>A0AAN1M4T2</accession>
<proteinExistence type="inferred from homology"/>
<keyword evidence="3" id="KW-0741">SOS mutagenesis</keyword>
<protein>
    <submittedName>
        <fullName evidence="8">DNA-directed DNA polymerase</fullName>
    </submittedName>
</protein>
<dbReference type="PANTHER" id="PTHR11076:SF34">
    <property type="entry name" value="PROTEIN UMUC"/>
    <property type="match status" value="1"/>
</dbReference>
<evidence type="ECO:0000256" key="2">
    <source>
        <dbReference type="ARBA" id="ARBA00022763"/>
    </source>
</evidence>
<dbReference type="InterPro" id="IPR043502">
    <property type="entry name" value="DNA/RNA_pol_sf"/>
</dbReference>
<dbReference type="RefSeq" id="WP_251868845.1">
    <property type="nucleotide sequence ID" value="NZ_CAKMBB010000014.1"/>
</dbReference>
<comment type="function">
    <text evidence="6">Poorly processive, error-prone DNA polymerase involved in untargeted mutagenesis. Copies undamaged DNA at stalled replication forks, which arise in vivo from mismatched or misaligned primer ends. These misaligned primers can be extended by PolIV. Exhibits no 3'-5' exonuclease (proofreading) activity. May be involved in translesional synthesis, in conjunction with the beta clamp from PolIII.</text>
</comment>
<dbReference type="GO" id="GO:0003684">
    <property type="term" value="F:damaged DNA binding"/>
    <property type="evidence" value="ECO:0007669"/>
    <property type="project" value="InterPro"/>
</dbReference>
<dbReference type="GO" id="GO:0003887">
    <property type="term" value="F:DNA-directed DNA polymerase activity"/>
    <property type="evidence" value="ECO:0007669"/>
    <property type="project" value="UniProtKB-KW"/>
</dbReference>
<dbReference type="GO" id="GO:0009432">
    <property type="term" value="P:SOS response"/>
    <property type="evidence" value="ECO:0007669"/>
    <property type="project" value="UniProtKB-KW"/>
</dbReference>
<keyword evidence="8" id="KW-0548">Nucleotidyltransferase</keyword>
<feature type="domain" description="UmuC" evidence="7">
    <location>
        <begin position="4"/>
        <end position="157"/>
    </location>
</feature>
<dbReference type="SUPFAM" id="SSF56672">
    <property type="entry name" value="DNA/RNA polymerases"/>
    <property type="match status" value="1"/>
</dbReference>
<dbReference type="PROSITE" id="PS50173">
    <property type="entry name" value="UMUC"/>
    <property type="match status" value="1"/>
</dbReference>
<keyword evidence="8" id="KW-0239">DNA-directed DNA polymerase</keyword>
<evidence type="ECO:0000256" key="3">
    <source>
        <dbReference type="ARBA" id="ARBA00023199"/>
    </source>
</evidence>
<organism evidence="8 9">
    <name type="scientific">Bifidobacterium breve</name>
    <dbReference type="NCBI Taxonomy" id="1685"/>
    <lineage>
        <taxon>Bacteria</taxon>
        <taxon>Bacillati</taxon>
        <taxon>Actinomycetota</taxon>
        <taxon>Actinomycetes</taxon>
        <taxon>Bifidobacteriales</taxon>
        <taxon>Bifidobacteriaceae</taxon>
        <taxon>Bifidobacterium</taxon>
    </lineage>
</organism>
<evidence type="ECO:0000256" key="5">
    <source>
        <dbReference type="ARBA" id="ARBA00023236"/>
    </source>
</evidence>
<dbReference type="PANTHER" id="PTHR11076">
    <property type="entry name" value="DNA REPAIR POLYMERASE UMUC / TRANSFERASE FAMILY MEMBER"/>
    <property type="match status" value="1"/>
</dbReference>
<dbReference type="CDD" id="cd01700">
    <property type="entry name" value="PolY_Pol_V_umuC"/>
    <property type="match status" value="1"/>
</dbReference>
<dbReference type="Proteomes" id="UP000232496">
    <property type="component" value="Chromosome"/>
</dbReference>
<dbReference type="Pfam" id="PF13438">
    <property type="entry name" value="DUF4113"/>
    <property type="match status" value="1"/>
</dbReference>
<dbReference type="GO" id="GO:0006281">
    <property type="term" value="P:DNA repair"/>
    <property type="evidence" value="ECO:0007669"/>
    <property type="project" value="UniProtKB-KW"/>
</dbReference>
<dbReference type="InterPro" id="IPR043128">
    <property type="entry name" value="Rev_trsase/Diguanyl_cyclase"/>
</dbReference>
<dbReference type="Pfam" id="PF00817">
    <property type="entry name" value="IMS"/>
    <property type="match status" value="1"/>
</dbReference>
<keyword evidence="4" id="KW-0234">DNA repair</keyword>
<gene>
    <name evidence="8" type="ORF">DRBB29_1023</name>
</gene>
<keyword evidence="5" id="KW-0742">SOS response</keyword>
<dbReference type="GO" id="GO:0042276">
    <property type="term" value="P:error-prone translesion synthesis"/>
    <property type="evidence" value="ECO:0007669"/>
    <property type="project" value="TreeGrafter"/>
</dbReference>
<comment type="similarity">
    <text evidence="1">Belongs to the DNA polymerase type-Y family.</text>
</comment>
<dbReference type="InterPro" id="IPR025188">
    <property type="entry name" value="DUF4113"/>
</dbReference>
<dbReference type="Gene3D" id="3.30.70.270">
    <property type="match status" value="1"/>
</dbReference>
<name>A0AAN1M4T2_BIFBR</name>
<evidence type="ECO:0000256" key="1">
    <source>
        <dbReference type="ARBA" id="ARBA00010945"/>
    </source>
</evidence>
<dbReference type="Pfam" id="PF11799">
    <property type="entry name" value="IMS_C"/>
    <property type="match status" value="1"/>
</dbReference>
<keyword evidence="8" id="KW-0808">Transferase</keyword>
<dbReference type="AlphaFoldDB" id="A0AAN1M4T2"/>
<reference evidence="8 9" key="1">
    <citation type="submission" date="2017-09" db="EMBL/GenBank/DDBJ databases">
        <title>Comparative genomics and methylome analysis of the gut commensal Bifidobacterium breve.</title>
        <authorList>
            <person name="Bottacini F."/>
            <person name="Morrissey R."/>
            <person name="Roberts R.J."/>
            <person name="James K."/>
            <person name="van Breen J."/>
            <person name="Egan M."/>
            <person name="Lambert J."/>
            <person name="van Limpt K."/>
            <person name="Stanton C."/>
            <person name="Knol J."/>
            <person name="O' Connell Motherway M."/>
            <person name="van Sinderen D."/>
        </authorList>
    </citation>
    <scope>NUCLEOTIDE SEQUENCE [LARGE SCALE GENOMIC DNA]</scope>
    <source>
        <strain evidence="8 9">DRBB29</strain>
    </source>
</reference>
<dbReference type="GO" id="GO:0005829">
    <property type="term" value="C:cytosol"/>
    <property type="evidence" value="ECO:0007669"/>
    <property type="project" value="TreeGrafter"/>
</dbReference>
<keyword evidence="2" id="KW-0227">DNA damage</keyword>
<dbReference type="InterPro" id="IPR050116">
    <property type="entry name" value="DNA_polymerase-Y"/>
</dbReference>
<dbReference type="InterPro" id="IPR001126">
    <property type="entry name" value="UmuC"/>
</dbReference>
<evidence type="ECO:0000313" key="9">
    <source>
        <dbReference type="Proteomes" id="UP000232496"/>
    </source>
</evidence>
<dbReference type="InterPro" id="IPR017961">
    <property type="entry name" value="DNA_pol_Y-fam_little_finger"/>
</dbReference>
<evidence type="ECO:0000313" key="8">
    <source>
        <dbReference type="EMBL" id="AUE18577.1"/>
    </source>
</evidence>
<dbReference type="Gene3D" id="3.40.1170.60">
    <property type="match status" value="1"/>
</dbReference>
<sequence>MNGFVLADADSFYASCERVFDPKLMGRPVVVLSNNDGCVVARSSNYELYASLSRRMMSVMDRYMAGRGAYSIDECFLMPPDHAVDTTCRLMRTAVLRGVGVPVTVTCAPTRTLAKILSHWAKHTPATGGVAVWDGLPAGLTEEIMAATPVGEVWGVGRLLEPKLMGLNATTALRLRGMDPAFVRRRFGLNLMRTVLELQGTPCISLDGFDAIKGRREHQIMCSRMFGHSITKMEELAGAVSVYAQQATARLLRQHGLTRLIGVWCATSPFRDDYRIAGGYGRPLDPTDDPITVSRIAVDVARAHARPGYRWVRAGVMLSDLADRDHFDTLDGLGPVRDRGLSEALDAVNRKFGTMHAGIGWGDIRGQGRADAETGGTWRTRRGRLSPRATTRWDEIAVAHAR</sequence>
<evidence type="ECO:0000256" key="6">
    <source>
        <dbReference type="ARBA" id="ARBA00025589"/>
    </source>
</evidence>